<dbReference type="PROSITE" id="PS50112">
    <property type="entry name" value="PAS"/>
    <property type="match status" value="1"/>
</dbReference>
<dbReference type="NCBIfam" id="TIGR00229">
    <property type="entry name" value="sensory_box"/>
    <property type="match status" value="3"/>
</dbReference>
<keyword evidence="18" id="KW-1185">Reference proteome</keyword>
<dbReference type="Pfam" id="PF02518">
    <property type="entry name" value="HATPase_c"/>
    <property type="match status" value="1"/>
</dbReference>
<dbReference type="InterPro" id="IPR050351">
    <property type="entry name" value="BphY/WalK/GraS-like"/>
</dbReference>
<protein>
    <recommendedName>
        <fullName evidence="3">histidine kinase</fullName>
        <ecNumber evidence="3">2.7.13.3</ecNumber>
    </recommendedName>
</protein>
<evidence type="ECO:0000256" key="6">
    <source>
        <dbReference type="ARBA" id="ARBA00022692"/>
    </source>
</evidence>
<dbReference type="InterPro" id="IPR003594">
    <property type="entry name" value="HATPase_dom"/>
</dbReference>
<evidence type="ECO:0000313" key="17">
    <source>
        <dbReference type="EMBL" id="MDT7518035.1"/>
    </source>
</evidence>
<dbReference type="Pfam" id="PF13426">
    <property type="entry name" value="PAS_9"/>
    <property type="match status" value="2"/>
</dbReference>
<dbReference type="PROSITE" id="PS50109">
    <property type="entry name" value="HIS_KIN"/>
    <property type="match status" value="1"/>
</dbReference>
<feature type="domain" description="PAC" evidence="16">
    <location>
        <begin position="450"/>
        <end position="504"/>
    </location>
</feature>
<feature type="transmembrane region" description="Helical" evidence="13">
    <location>
        <begin position="20"/>
        <end position="44"/>
    </location>
</feature>
<dbReference type="SUPFAM" id="SSF47384">
    <property type="entry name" value="Homodimeric domain of signal transducing histidine kinase"/>
    <property type="match status" value="1"/>
</dbReference>
<evidence type="ECO:0000256" key="9">
    <source>
        <dbReference type="ARBA" id="ARBA00022840"/>
    </source>
</evidence>
<evidence type="ECO:0000313" key="18">
    <source>
        <dbReference type="Proteomes" id="UP001321700"/>
    </source>
</evidence>
<dbReference type="PROSITE" id="PS50113">
    <property type="entry name" value="PAC"/>
    <property type="match status" value="1"/>
</dbReference>
<dbReference type="SUPFAM" id="SSF55785">
    <property type="entry name" value="PYP-like sensor domain (PAS domain)"/>
    <property type="match status" value="3"/>
</dbReference>
<dbReference type="InterPro" id="IPR000014">
    <property type="entry name" value="PAS"/>
</dbReference>
<dbReference type="PRINTS" id="PR00344">
    <property type="entry name" value="BCTRLSENSOR"/>
</dbReference>
<evidence type="ECO:0000259" key="16">
    <source>
        <dbReference type="PROSITE" id="PS50113"/>
    </source>
</evidence>
<dbReference type="EMBL" id="JAVBIK010000001">
    <property type="protein sequence ID" value="MDT7518035.1"/>
    <property type="molecule type" value="Genomic_DNA"/>
</dbReference>
<keyword evidence="10 13" id="KW-1133">Transmembrane helix</keyword>
<organism evidence="17 18">
    <name type="scientific">Rhodoferax potami</name>
    <dbReference type="NCBI Taxonomy" id="3068338"/>
    <lineage>
        <taxon>Bacteria</taxon>
        <taxon>Pseudomonadati</taxon>
        <taxon>Pseudomonadota</taxon>
        <taxon>Betaproteobacteria</taxon>
        <taxon>Burkholderiales</taxon>
        <taxon>Comamonadaceae</taxon>
        <taxon>Rhodoferax</taxon>
    </lineage>
</organism>
<dbReference type="SUPFAM" id="SSF55874">
    <property type="entry name" value="ATPase domain of HSP90 chaperone/DNA topoisomerase II/histidine kinase"/>
    <property type="match status" value="1"/>
</dbReference>
<evidence type="ECO:0000256" key="8">
    <source>
        <dbReference type="ARBA" id="ARBA00022777"/>
    </source>
</evidence>
<keyword evidence="12 13" id="KW-0472">Membrane</keyword>
<dbReference type="CDD" id="cd00082">
    <property type="entry name" value="HisKA"/>
    <property type="match status" value="1"/>
</dbReference>
<evidence type="ECO:0000256" key="11">
    <source>
        <dbReference type="ARBA" id="ARBA00023012"/>
    </source>
</evidence>
<evidence type="ECO:0000256" key="2">
    <source>
        <dbReference type="ARBA" id="ARBA00004141"/>
    </source>
</evidence>
<dbReference type="InterPro" id="IPR005467">
    <property type="entry name" value="His_kinase_dom"/>
</dbReference>
<keyword evidence="6 13" id="KW-0812">Transmembrane</keyword>
<dbReference type="InterPro" id="IPR036097">
    <property type="entry name" value="HisK_dim/P_sf"/>
</dbReference>
<dbReference type="Pfam" id="PF13188">
    <property type="entry name" value="PAS_8"/>
    <property type="match status" value="1"/>
</dbReference>
<dbReference type="EC" id="2.7.13.3" evidence="3"/>
<dbReference type="InterPro" id="IPR000700">
    <property type="entry name" value="PAS-assoc_C"/>
</dbReference>
<dbReference type="InterPro" id="IPR035965">
    <property type="entry name" value="PAS-like_dom_sf"/>
</dbReference>
<evidence type="ECO:0000256" key="4">
    <source>
        <dbReference type="ARBA" id="ARBA00022553"/>
    </source>
</evidence>
<dbReference type="CDD" id="cd00075">
    <property type="entry name" value="HATPase"/>
    <property type="match status" value="1"/>
</dbReference>
<evidence type="ECO:0000259" key="15">
    <source>
        <dbReference type="PROSITE" id="PS50112"/>
    </source>
</evidence>
<comment type="catalytic activity">
    <reaction evidence="1">
        <text>ATP + protein L-histidine = ADP + protein N-phospho-L-histidine.</text>
        <dbReference type="EC" id="2.7.13.3"/>
    </reaction>
</comment>
<keyword evidence="8" id="KW-0418">Kinase</keyword>
<dbReference type="PANTHER" id="PTHR42878:SF7">
    <property type="entry name" value="SENSOR HISTIDINE KINASE GLRK"/>
    <property type="match status" value="1"/>
</dbReference>
<accession>A0ABU3KJS1</accession>
<keyword evidence="11" id="KW-0902">Two-component regulatory system</keyword>
<evidence type="ECO:0000256" key="12">
    <source>
        <dbReference type="ARBA" id="ARBA00023136"/>
    </source>
</evidence>
<dbReference type="Gene3D" id="1.10.287.130">
    <property type="match status" value="1"/>
</dbReference>
<gene>
    <name evidence="17" type="ORF">RAE19_04685</name>
</gene>
<keyword evidence="5" id="KW-0808">Transferase</keyword>
<dbReference type="Pfam" id="PF00512">
    <property type="entry name" value="HisKA"/>
    <property type="match status" value="1"/>
</dbReference>
<feature type="domain" description="PAS" evidence="15">
    <location>
        <begin position="252"/>
        <end position="298"/>
    </location>
</feature>
<dbReference type="InterPro" id="IPR003661">
    <property type="entry name" value="HisK_dim/P_dom"/>
</dbReference>
<keyword evidence="9" id="KW-0067">ATP-binding</keyword>
<dbReference type="InterPro" id="IPR004358">
    <property type="entry name" value="Sig_transdc_His_kin-like_C"/>
</dbReference>
<keyword evidence="7" id="KW-0547">Nucleotide-binding</keyword>
<dbReference type="Proteomes" id="UP001321700">
    <property type="component" value="Unassembled WGS sequence"/>
</dbReference>
<dbReference type="SMART" id="SM00091">
    <property type="entry name" value="PAS"/>
    <property type="match status" value="3"/>
</dbReference>
<dbReference type="Gene3D" id="3.30.450.20">
    <property type="entry name" value="PAS domain"/>
    <property type="match status" value="3"/>
</dbReference>
<comment type="caution">
    <text evidence="17">The sequence shown here is derived from an EMBL/GenBank/DDBJ whole genome shotgun (WGS) entry which is preliminary data.</text>
</comment>
<dbReference type="InterPro" id="IPR001610">
    <property type="entry name" value="PAC"/>
</dbReference>
<dbReference type="InterPro" id="IPR036890">
    <property type="entry name" value="HATPase_C_sf"/>
</dbReference>
<dbReference type="PANTHER" id="PTHR42878">
    <property type="entry name" value="TWO-COMPONENT HISTIDINE KINASE"/>
    <property type="match status" value="1"/>
</dbReference>
<dbReference type="SMART" id="SM00388">
    <property type="entry name" value="HisKA"/>
    <property type="match status" value="1"/>
</dbReference>
<evidence type="ECO:0000256" key="3">
    <source>
        <dbReference type="ARBA" id="ARBA00012438"/>
    </source>
</evidence>
<dbReference type="RefSeq" id="WP_313873818.1">
    <property type="nucleotide sequence ID" value="NZ_JAVBIK010000001.1"/>
</dbReference>
<evidence type="ECO:0000256" key="13">
    <source>
        <dbReference type="SAM" id="Phobius"/>
    </source>
</evidence>
<reference evidence="17 18" key="1">
    <citation type="submission" date="2023-08" db="EMBL/GenBank/DDBJ databases">
        <title>Rhodoferax potami sp. nov. and Rhodoferax mekongensis sp. nov., isolated from the Mekong River in Thailand.</title>
        <authorList>
            <person name="Kitikhun S."/>
            <person name="Charoenyingcharoen P."/>
            <person name="Siriarchawattana P."/>
            <person name="Likhitrattanapisal S."/>
            <person name="Nilsakha T."/>
            <person name="Chanpet A."/>
            <person name="Rattanawaree P."/>
            <person name="Ingsriswang S."/>
        </authorList>
    </citation>
    <scope>NUCLEOTIDE SEQUENCE [LARGE SCALE GENOMIC DNA]</scope>
    <source>
        <strain evidence="17 18">TBRC 17660</strain>
    </source>
</reference>
<evidence type="ECO:0000256" key="5">
    <source>
        <dbReference type="ARBA" id="ARBA00022679"/>
    </source>
</evidence>
<proteinExistence type="predicted"/>
<evidence type="ECO:0000259" key="14">
    <source>
        <dbReference type="PROSITE" id="PS50109"/>
    </source>
</evidence>
<dbReference type="SMART" id="SM00387">
    <property type="entry name" value="HATPase_c"/>
    <property type="match status" value="1"/>
</dbReference>
<dbReference type="SMART" id="SM00086">
    <property type="entry name" value="PAC"/>
    <property type="match status" value="2"/>
</dbReference>
<sequence>MQSLQGLTFVSRRWAPPYRIGSLIMGGTLAVMLILSALYGVYAYQRIGAETLRLAHTHATSVARMVASSSSAALVTDRQQNLQANAIDAIKLPGIERISVYRPDGVNLMEATRSPDGVHVNTGKPLTGSQLTQVLPASGPAGDYYTAWQQVDKDNTFNNVWVRVDYSLHERTQELQRLWLQSVWVALGLMGLVMLCLRVIIARALAPVRELTEFAAQIPLRMGEEIALERSSVEVSQLQSAINQASRGMAAQVNRVQAIVNTAAEAIIGLDEYGRVTTTNPAATSIFGRSEEEILGSSIECCVPGLNADALHEMFGQGMEHVLSISRVTRHDFMGTRADGTPFPVEICLGEVKNDKTLRYACIVRDLTDERAAQETSELYERALASSHNAVFITNGKMEHQPIVYINNAFQKFVNLPRWDILGESLALLRGKNADDPGVRELTEAVREHRNANVTIHRELENGEIQIAEVSLSPVMSDKGTLTHFVGIVSDITARVRAEEAMAERRAQLDAIFSLSPDGFVMFDAQDQLVFANPAFERMTGLGKHGSAPVSLSQFEHQLLALCDENKPLPAMRGDQPDASWEEKLQLARPQRRVVQARSRRNEAGRRETILYFRDVTHEDEVDRMKSEFLTAAAHELRTPMVSIFGFSELLTRRKFNEERQNDMLRTIHKQSGLLVKMLNELLDLARIESRGGLDMQITPHPLADMVQGCIQGLMLKDTDRPVLLAPLPALQVLMDPEKMQQALTNLLANAFKYSPQGGDVTLDVRTEVAQGVEYAVINVRDQGIGMSSDQLERAFERFYRADASGNIPGTGLGLSLVKEIAELHKGRAVLQSALGHGTTASLWIPLAVDL</sequence>
<feature type="transmembrane region" description="Helical" evidence="13">
    <location>
        <begin position="178"/>
        <end position="201"/>
    </location>
</feature>
<dbReference type="CDD" id="cd00130">
    <property type="entry name" value="PAS"/>
    <property type="match status" value="2"/>
</dbReference>
<evidence type="ECO:0000256" key="7">
    <source>
        <dbReference type="ARBA" id="ARBA00022741"/>
    </source>
</evidence>
<name>A0ABU3KJS1_9BURK</name>
<dbReference type="Gene3D" id="3.30.565.10">
    <property type="entry name" value="Histidine kinase-like ATPase, C-terminal domain"/>
    <property type="match status" value="1"/>
</dbReference>
<evidence type="ECO:0000256" key="1">
    <source>
        <dbReference type="ARBA" id="ARBA00000085"/>
    </source>
</evidence>
<comment type="subcellular location">
    <subcellularLocation>
        <location evidence="2">Membrane</location>
        <topology evidence="2">Multi-pass membrane protein</topology>
    </subcellularLocation>
</comment>
<keyword evidence="4" id="KW-0597">Phosphoprotein</keyword>
<evidence type="ECO:0000256" key="10">
    <source>
        <dbReference type="ARBA" id="ARBA00022989"/>
    </source>
</evidence>
<feature type="domain" description="Histidine kinase" evidence="14">
    <location>
        <begin position="632"/>
        <end position="849"/>
    </location>
</feature>